<protein>
    <submittedName>
        <fullName evidence="1">Uncharacterized protein</fullName>
    </submittedName>
</protein>
<comment type="caution">
    <text evidence="1">The sequence shown here is derived from an EMBL/GenBank/DDBJ whole genome shotgun (WGS) entry which is preliminary data.</text>
</comment>
<proteinExistence type="predicted"/>
<dbReference type="EMBL" id="JAVDTR010000021">
    <property type="protein sequence ID" value="MDR6726968.1"/>
    <property type="molecule type" value="Genomic_DNA"/>
</dbReference>
<dbReference type="Proteomes" id="UP001254832">
    <property type="component" value="Unassembled WGS sequence"/>
</dbReference>
<gene>
    <name evidence="1" type="ORF">J2W91_005493</name>
</gene>
<organism evidence="1 2">
    <name type="scientific">Paenibacillus amylolyticus</name>
    <dbReference type="NCBI Taxonomy" id="1451"/>
    <lineage>
        <taxon>Bacteria</taxon>
        <taxon>Bacillati</taxon>
        <taxon>Bacillota</taxon>
        <taxon>Bacilli</taxon>
        <taxon>Bacillales</taxon>
        <taxon>Paenibacillaceae</taxon>
        <taxon>Paenibacillus</taxon>
    </lineage>
</organism>
<evidence type="ECO:0000313" key="1">
    <source>
        <dbReference type="EMBL" id="MDR6726968.1"/>
    </source>
</evidence>
<reference evidence="1" key="1">
    <citation type="submission" date="2023-07" db="EMBL/GenBank/DDBJ databases">
        <title>Sorghum-associated microbial communities from plants grown in Nebraska, USA.</title>
        <authorList>
            <person name="Schachtman D."/>
        </authorList>
    </citation>
    <scope>NUCLEOTIDE SEQUENCE</scope>
    <source>
        <strain evidence="1">BE80</strain>
    </source>
</reference>
<evidence type="ECO:0000313" key="2">
    <source>
        <dbReference type="Proteomes" id="UP001254832"/>
    </source>
</evidence>
<name>A0AAP5H5Z0_PAEAM</name>
<accession>A0AAP5H5Z0</accession>
<sequence>MGYDFRGIVTSLDVMKRLKDKYTSAKVIPLYNGLIVIPLTDELYDEINKNQGTTIPNYEYLTDIISSYCREISKLGLVAYIEAEYFGGTGSQNAMVWDSSQVIFEETLSQSAINRSLEILGVCKLQGKDEFDTVGLGRHRDIEDWE</sequence>
<dbReference type="AlphaFoldDB" id="A0AAP5H5Z0"/>